<dbReference type="PROSITE" id="PS50157">
    <property type="entry name" value="ZINC_FINGER_C2H2_2"/>
    <property type="match status" value="1"/>
</dbReference>
<keyword evidence="1" id="KW-0479">Metal-binding</keyword>
<accession>A0A0N5AVN5</accession>
<name>A0A0N5AVN5_9BILA</name>
<dbReference type="AlphaFoldDB" id="A0A0N5AVN5"/>
<organism evidence="4 5">
    <name type="scientific">Syphacia muris</name>
    <dbReference type="NCBI Taxonomy" id="451379"/>
    <lineage>
        <taxon>Eukaryota</taxon>
        <taxon>Metazoa</taxon>
        <taxon>Ecdysozoa</taxon>
        <taxon>Nematoda</taxon>
        <taxon>Chromadorea</taxon>
        <taxon>Rhabditida</taxon>
        <taxon>Spirurina</taxon>
        <taxon>Oxyuridomorpha</taxon>
        <taxon>Oxyuroidea</taxon>
        <taxon>Oxyuridae</taxon>
        <taxon>Syphacia</taxon>
    </lineage>
</organism>
<reference evidence="5" key="1">
    <citation type="submission" date="2017-02" db="UniProtKB">
        <authorList>
            <consortium name="WormBaseParasite"/>
        </authorList>
    </citation>
    <scope>IDENTIFICATION</scope>
</reference>
<evidence type="ECO:0000313" key="5">
    <source>
        <dbReference type="WBParaSite" id="SMUV_0000895901-mRNA-1"/>
    </source>
</evidence>
<feature type="compositionally biased region" description="Low complexity" evidence="2">
    <location>
        <begin position="132"/>
        <end position="141"/>
    </location>
</feature>
<dbReference type="WBParaSite" id="SMUV_0000895901-mRNA-1">
    <property type="protein sequence ID" value="SMUV_0000895901-mRNA-1"/>
    <property type="gene ID" value="SMUV_0000895901"/>
</dbReference>
<dbReference type="GO" id="GO:0008270">
    <property type="term" value="F:zinc ion binding"/>
    <property type="evidence" value="ECO:0007669"/>
    <property type="project" value="UniProtKB-KW"/>
</dbReference>
<keyword evidence="1" id="KW-0862">Zinc</keyword>
<sequence>MKSLDEICARLQKRQDSMQKILKAETELCALKDPEMVMLQSETDGTEPSTSTLINNEGTTKLGSLCFKEYDPLKNSFRTVDKSLEQNSNRKVMPKLDCSGKDVMIQSVNRQLSGAKNYKSKSQKKLERLKSSQRSNSRQNLSAVKNGALFEQCARLMCSLRNRRHYHCNLCEQVFDAPIRLLSHIRQHRTSFSVPLLQSAANKIFTLSEPATNWFLHTPLQTKPMIFDQSYINQKISTQFEPKNNLSAEMEEAVTSSSYNQDKSNSKLSQLKPIFTLESEKSNFNEEPGNKRLKFIDCTVDARKAVEK</sequence>
<dbReference type="Proteomes" id="UP000046393">
    <property type="component" value="Unplaced"/>
</dbReference>
<dbReference type="STRING" id="451379.A0A0N5AVN5"/>
<dbReference type="PROSITE" id="PS00028">
    <property type="entry name" value="ZINC_FINGER_C2H2_1"/>
    <property type="match status" value="1"/>
</dbReference>
<proteinExistence type="predicted"/>
<protein>
    <submittedName>
        <fullName evidence="5">C2H2-type domain-containing protein</fullName>
    </submittedName>
</protein>
<keyword evidence="4" id="KW-1185">Reference proteome</keyword>
<feature type="region of interest" description="Disordered" evidence="2">
    <location>
        <begin position="114"/>
        <end position="141"/>
    </location>
</feature>
<evidence type="ECO:0000313" key="4">
    <source>
        <dbReference type="Proteomes" id="UP000046393"/>
    </source>
</evidence>
<keyword evidence="1" id="KW-0863">Zinc-finger</keyword>
<evidence type="ECO:0000256" key="1">
    <source>
        <dbReference type="PROSITE-ProRule" id="PRU00042"/>
    </source>
</evidence>
<evidence type="ECO:0000256" key="2">
    <source>
        <dbReference type="SAM" id="MobiDB-lite"/>
    </source>
</evidence>
<dbReference type="InterPro" id="IPR013087">
    <property type="entry name" value="Znf_C2H2_type"/>
</dbReference>
<evidence type="ECO:0000259" key="3">
    <source>
        <dbReference type="PROSITE" id="PS50157"/>
    </source>
</evidence>
<feature type="domain" description="C2H2-type" evidence="3">
    <location>
        <begin position="166"/>
        <end position="188"/>
    </location>
</feature>